<gene>
    <name evidence="1" type="ORF">KXQ929_LOCUS26573</name>
</gene>
<accession>A0A819LW81</accession>
<protein>
    <submittedName>
        <fullName evidence="1">Uncharacterized protein</fullName>
    </submittedName>
</protein>
<dbReference type="Proteomes" id="UP000663868">
    <property type="component" value="Unassembled WGS sequence"/>
</dbReference>
<evidence type="ECO:0000313" key="1">
    <source>
        <dbReference type="EMBL" id="CAF3967529.1"/>
    </source>
</evidence>
<reference evidence="1" key="1">
    <citation type="submission" date="2021-02" db="EMBL/GenBank/DDBJ databases">
        <authorList>
            <person name="Nowell W R."/>
        </authorList>
    </citation>
    <scope>NUCLEOTIDE SEQUENCE</scope>
</reference>
<sequence>MDVFLLAFEDLAGVLDRTLMNDYMLIDKDLLVSVCSFLKPFKEVMVQLSCDTKPTIHKVLPLRQYLLQQCIINSDDQDGIQQMKKFIEKRIRDVCLHDKALELVKEIMKRQPMTPFSTCTTLTDTNARDSRSAISKGILSHCFDVPRDDFESATTPYDELNDYMT</sequence>
<dbReference type="AlphaFoldDB" id="A0A819LW81"/>
<organism evidence="1 2">
    <name type="scientific">Adineta steineri</name>
    <dbReference type="NCBI Taxonomy" id="433720"/>
    <lineage>
        <taxon>Eukaryota</taxon>
        <taxon>Metazoa</taxon>
        <taxon>Spiralia</taxon>
        <taxon>Gnathifera</taxon>
        <taxon>Rotifera</taxon>
        <taxon>Eurotatoria</taxon>
        <taxon>Bdelloidea</taxon>
        <taxon>Adinetida</taxon>
        <taxon>Adinetidae</taxon>
        <taxon>Adineta</taxon>
    </lineage>
</organism>
<evidence type="ECO:0000313" key="2">
    <source>
        <dbReference type="Proteomes" id="UP000663868"/>
    </source>
</evidence>
<dbReference type="EMBL" id="CAJOBB010002421">
    <property type="protein sequence ID" value="CAF3967529.1"/>
    <property type="molecule type" value="Genomic_DNA"/>
</dbReference>
<proteinExistence type="predicted"/>
<comment type="caution">
    <text evidence="1">The sequence shown here is derived from an EMBL/GenBank/DDBJ whole genome shotgun (WGS) entry which is preliminary data.</text>
</comment>
<name>A0A819LW81_9BILA</name>